<evidence type="ECO:0000313" key="1">
    <source>
        <dbReference type="EMBL" id="KAH9785878.1"/>
    </source>
</evidence>
<keyword evidence="2" id="KW-1185">Reference proteome</keyword>
<dbReference type="EMBL" id="CM039172">
    <property type="protein sequence ID" value="KAH9785878.1"/>
    <property type="molecule type" value="Genomic_DNA"/>
</dbReference>
<protein>
    <submittedName>
        <fullName evidence="1">Transmembrane GTPase FZO-like</fullName>
    </submittedName>
</protein>
<evidence type="ECO:0000313" key="2">
    <source>
        <dbReference type="Proteomes" id="UP000829398"/>
    </source>
</evidence>
<name>A0ACB8MKA0_CITSI</name>
<proteinExistence type="predicted"/>
<dbReference type="Proteomes" id="UP000829398">
    <property type="component" value="Chromosome 3"/>
</dbReference>
<sequence length="877" mass="97368">MKPLLSLHHAPTRVPAPRFLSDPYFPIPRFKPPRHRTHFPIKSISNDNSFRSEDSAAAPVISEKQQRPRTLYPGGYKRPEIKVPNVVLQLEPHQVLAGGDALDLIDEAVAKFVGIVVLNGGEASGKSVYEAACLLKSVVKDRALFLIAERVDIAAAVNASGVLLSDQGLPAIVARNTMKDSMSESVVLPLVGRNVQTLDAAFNASSSEGADFLVCCFGEGQKADVIENSLFTNVKIPIFIMNASPLVDVSKFLKSGASGFVISLENLSLFNDDVLSQMFCANGTTNEKTDRGEDVSNVKLLDTSNSFFGKERVAGFVKFEDREKQLIETERSVLLEAIDVIKKAAPLMEEVSLLIDAVSQIDEPFLLVIVGEYNSGKSSVINALLGKRYLKDGVVPTTNEITFLRFSDLASEEQQRCERHPDGQYICYLPSPILKEMIIVDTPGTNVILQRQQRLTEEFVPRADLVLFVISADRPLTESEVVFLRYTQQWKKKVVFVLNKSDLYQNAFELEEAISFVKENTMKLLNIENVTIYPVSARSTLEAKLSVSSAVGKDHNGSSSTGKERMRLKLETPIRIAERLLSSCETLVMKDCQDAKQDLTLANEMIDSLKEYIDSTKSRVVKLIESTLQISNLDIVASYVFRGEKSAAMPSTSRIQHDIIGPALLDTQKLLGEYTMWLQSKNAREGRRYKESFENRWPSLVYLQPQVYPDMYELVRKVDGYSSRVIEDFSASSTSKMFEQEIREVFLGTFGGLGAAGLSASLLTSVLPTTLEDLLALGLCSAGGYIAVANFPARRQRVIEKVNKIADGLAREIEEAMQKDLQETVGHLENFVTKVGKPYQDAAQLKLDRLSEIQDELSNVQEKIQTLQVEIQNLHVS</sequence>
<gene>
    <name evidence="1" type="ORF">KPL71_010094</name>
</gene>
<accession>A0ACB8MKA0</accession>
<organism evidence="1 2">
    <name type="scientific">Citrus sinensis</name>
    <name type="common">Sweet orange</name>
    <name type="synonym">Citrus aurantium var. sinensis</name>
    <dbReference type="NCBI Taxonomy" id="2711"/>
    <lineage>
        <taxon>Eukaryota</taxon>
        <taxon>Viridiplantae</taxon>
        <taxon>Streptophyta</taxon>
        <taxon>Embryophyta</taxon>
        <taxon>Tracheophyta</taxon>
        <taxon>Spermatophyta</taxon>
        <taxon>Magnoliopsida</taxon>
        <taxon>eudicotyledons</taxon>
        <taxon>Gunneridae</taxon>
        <taxon>Pentapetalae</taxon>
        <taxon>rosids</taxon>
        <taxon>malvids</taxon>
        <taxon>Sapindales</taxon>
        <taxon>Rutaceae</taxon>
        <taxon>Aurantioideae</taxon>
        <taxon>Citrus</taxon>
    </lineage>
</organism>
<comment type="caution">
    <text evidence="1">The sequence shown here is derived from an EMBL/GenBank/DDBJ whole genome shotgun (WGS) entry which is preliminary data.</text>
</comment>
<reference evidence="2" key="1">
    <citation type="journal article" date="2023" name="Hortic. Res.">
        <title>A chromosome-level phased genome enabling allele-level studies in sweet orange: a case study on citrus Huanglongbing tolerance.</title>
        <authorList>
            <person name="Wu B."/>
            <person name="Yu Q."/>
            <person name="Deng Z."/>
            <person name="Duan Y."/>
            <person name="Luo F."/>
            <person name="Gmitter F. Jr."/>
        </authorList>
    </citation>
    <scope>NUCLEOTIDE SEQUENCE [LARGE SCALE GENOMIC DNA]</scope>
    <source>
        <strain evidence="2">cv. Valencia</strain>
    </source>
</reference>